<dbReference type="EMBL" id="JAPDOD010000030">
    <property type="protein sequence ID" value="MDA0164054.1"/>
    <property type="molecule type" value="Genomic_DNA"/>
</dbReference>
<dbReference type="Gene3D" id="2.60.120.260">
    <property type="entry name" value="Galactose-binding domain-like"/>
    <property type="match status" value="3"/>
</dbReference>
<dbReference type="InterPro" id="IPR035398">
    <property type="entry name" value="Bac_rhamnosid_C"/>
</dbReference>
<dbReference type="InterPro" id="IPR013737">
    <property type="entry name" value="Bac_rhamnosid_N"/>
</dbReference>
<feature type="chain" id="PRO_5040957670" description="alpha-L-rhamnosidase" evidence="4">
    <location>
        <begin position="28"/>
        <end position="1541"/>
    </location>
</feature>
<dbReference type="InterPro" id="IPR008902">
    <property type="entry name" value="Rhamnosid_concanavalin"/>
</dbReference>
<dbReference type="Pfam" id="PF05592">
    <property type="entry name" value="Bac_rhamnosid"/>
    <property type="match status" value="1"/>
</dbReference>
<reference evidence="10" key="1">
    <citation type="submission" date="2022-10" db="EMBL/GenBank/DDBJ databases">
        <title>The WGS of Solirubrobacter ginsenosidimutans DSM 21036.</title>
        <authorList>
            <person name="Jiang Z."/>
        </authorList>
    </citation>
    <scope>NUCLEOTIDE SEQUENCE</scope>
    <source>
        <strain evidence="10">DSM 21036</strain>
    </source>
</reference>
<dbReference type="Pfam" id="PF17389">
    <property type="entry name" value="Bac_rhamnosid6H"/>
    <property type="match status" value="1"/>
</dbReference>
<dbReference type="Pfam" id="PF17390">
    <property type="entry name" value="Bac_rhamnosid_C"/>
    <property type="match status" value="1"/>
</dbReference>
<dbReference type="InterPro" id="IPR016007">
    <property type="entry name" value="Alpha_rhamnosid"/>
</dbReference>
<dbReference type="SUPFAM" id="SSF48208">
    <property type="entry name" value="Six-hairpin glycosidases"/>
    <property type="match status" value="1"/>
</dbReference>
<dbReference type="PANTHER" id="PTHR33307:SF6">
    <property type="entry name" value="ALPHA-RHAMNOSIDASE (EUROFUNG)-RELATED"/>
    <property type="match status" value="1"/>
</dbReference>
<gene>
    <name evidence="10" type="ORF">OM076_27525</name>
</gene>
<evidence type="ECO:0000256" key="1">
    <source>
        <dbReference type="ARBA" id="ARBA00001445"/>
    </source>
</evidence>
<feature type="domain" description="Alpha-L-rhamnosidase six-hairpin glycosidase" evidence="8">
    <location>
        <begin position="628"/>
        <end position="967"/>
    </location>
</feature>
<feature type="domain" description="Bacterial alpha-L-rhamnosidase N-terminal" evidence="6">
    <location>
        <begin position="337"/>
        <end position="508"/>
    </location>
</feature>
<keyword evidence="4" id="KW-0732">Signal</keyword>
<evidence type="ECO:0000259" key="7">
    <source>
        <dbReference type="Pfam" id="PF10633"/>
    </source>
</evidence>
<feature type="domain" description="Alpha-L-rhamnosidase C-terminal" evidence="9">
    <location>
        <begin position="969"/>
        <end position="1042"/>
    </location>
</feature>
<dbReference type="Pfam" id="PF25788">
    <property type="entry name" value="Ig_Rha78A_N"/>
    <property type="match status" value="1"/>
</dbReference>
<dbReference type="Pfam" id="PF08531">
    <property type="entry name" value="Bac_rhamnosid_N"/>
    <property type="match status" value="1"/>
</dbReference>
<dbReference type="EC" id="3.2.1.40" evidence="2"/>
<accession>A0A9X3S2Z4</accession>
<proteinExistence type="predicted"/>
<dbReference type="Pfam" id="PF10633">
    <property type="entry name" value="NPCBM_assoc"/>
    <property type="match status" value="1"/>
</dbReference>
<dbReference type="InterPro" id="IPR008928">
    <property type="entry name" value="6-hairpin_glycosidase_sf"/>
</dbReference>
<evidence type="ECO:0000313" key="10">
    <source>
        <dbReference type="EMBL" id="MDA0164054.1"/>
    </source>
</evidence>
<dbReference type="InterPro" id="IPR018905">
    <property type="entry name" value="A-galactase_NEW3"/>
</dbReference>
<keyword evidence="11" id="KW-1185">Reference proteome</keyword>
<name>A0A9X3S2Z4_9ACTN</name>
<evidence type="ECO:0000256" key="4">
    <source>
        <dbReference type="SAM" id="SignalP"/>
    </source>
</evidence>
<evidence type="ECO:0000259" key="5">
    <source>
        <dbReference type="Pfam" id="PF05592"/>
    </source>
</evidence>
<evidence type="ECO:0000256" key="3">
    <source>
        <dbReference type="ARBA" id="ARBA00022801"/>
    </source>
</evidence>
<evidence type="ECO:0000256" key="2">
    <source>
        <dbReference type="ARBA" id="ARBA00012652"/>
    </source>
</evidence>
<dbReference type="Gene3D" id="2.60.420.10">
    <property type="entry name" value="Maltose phosphorylase, domain 3"/>
    <property type="match status" value="1"/>
</dbReference>
<dbReference type="GO" id="GO:0005975">
    <property type="term" value="P:carbohydrate metabolic process"/>
    <property type="evidence" value="ECO:0007669"/>
    <property type="project" value="InterPro"/>
</dbReference>
<feature type="domain" description="Alpha-galactosidase NEW3" evidence="7">
    <location>
        <begin position="1306"/>
        <end position="1378"/>
    </location>
</feature>
<evidence type="ECO:0000259" key="9">
    <source>
        <dbReference type="Pfam" id="PF17390"/>
    </source>
</evidence>
<dbReference type="Gene3D" id="1.50.10.10">
    <property type="match status" value="1"/>
</dbReference>
<evidence type="ECO:0000313" key="11">
    <source>
        <dbReference type="Proteomes" id="UP001149140"/>
    </source>
</evidence>
<feature type="signal peptide" evidence="4">
    <location>
        <begin position="1"/>
        <end position="27"/>
    </location>
</feature>
<evidence type="ECO:0000259" key="6">
    <source>
        <dbReference type="Pfam" id="PF08531"/>
    </source>
</evidence>
<evidence type="ECO:0000259" key="8">
    <source>
        <dbReference type="Pfam" id="PF17389"/>
    </source>
</evidence>
<dbReference type="InterPro" id="IPR012341">
    <property type="entry name" value="6hp_glycosidase-like_sf"/>
</dbReference>
<dbReference type="Gene3D" id="2.60.40.10">
    <property type="entry name" value="Immunoglobulins"/>
    <property type="match status" value="2"/>
</dbReference>
<comment type="catalytic activity">
    <reaction evidence="1">
        <text>Hydrolysis of terminal non-reducing alpha-L-rhamnose residues in alpha-L-rhamnosides.</text>
        <dbReference type="EC" id="3.2.1.40"/>
    </reaction>
</comment>
<sequence>MSGTIRRLLLVVAVVATTLSSAASARADERVGVDDLRVERKVEPVGIDLDRPRFSWVNESRERDVEQRAYRLRVSTAGKTVWDSGLVRTRESVDVEYTGPRLAAATRYEWRVDVQTNRGDGSAQSRFRTGLYAEADWAGSAWIGNARRPRGGAQLTVDGASWIWTPEATTPVAPAEPRAFRHTLTAPAGKTAASAEIVITADDSYRLWVNGRLLGSTAGAENEWQQSRRFETALDRARNVIAVRTTNGPGSPAGLIANLRVRYTDGSEETVATGAAWKAAKTFPEDFFGPDFDDTSWGTAFVQAAYGSGPWGRNVRAPRDEARPAPLLRREFTVGGRVRNATLFYAAGGYADFSLNGAPASKDVLSPGFTDYDDTVQYTTADLTDRLRPGANALGIQLGRGFYGMTGGNVWRWESPPWHDEPVVRARLRIEYEDGRVQDVVTDDGWRIADGPTVFDDLYGGETYDARLAVDGFDRTGFDDRAWAPASEVAGPKGVLVNQRQQPIRVTESLPAVAITEPAPDVYVVKFPRVLAGWVELAASGPAGTTIRAQYGEKLLANGRPDFSNNGGFQSGFQTDRFILAGTGAAERWHARFSYKGFQYIEVTGWPGDAPPPLSAFTAQAVHTDVPTTGTFESASDLMNRTHRAVVDTLLNNLHGIPTDTPMFEKNGWTGDAALGAEMFMLNFDAHELFAKWMRDVHETREPNGRPLVIAPSSGDWGVWGIAPPWHSAYVLIPEWLDQYGGDRRVRTELYDGMKRYVDLEFDTSAGGIVNNARLGDWVSPEASPAGGNAPEDLRVSATAYLYTMLRSVERSARLLGRTADAAQLGARAATVKTAFNERFLDRAQGFYRGSGDRGYRQTHNVLAVAFGLAPDAEIEQRVVDSIAADVHGRGDTLNTGVLGTKYLLPVLTEHGHADLAQRLATQTAYPSWGYMLENGATSMWEHWALEARSRGHYFLGTVDDWYFHHVAGIQASQTAGYRELTIAPAVTGELEWARATTQTPYGPVTSDWRNRGRTLELRVDVPVGATATVHVPAENPYAVTEGGDPVGEADGVHAVRDGGDTVLVTVGSGRYTFVADERMALAGRALERIDALAAAVRTTDLRPKDARELLDSLDEASDRGLKALKRLRSGDITDAAQALARAVRALDEFDADLRHTPRPALSAGSAAVREALGAAISDYLELRLEAAIDPSPARPGDPATARVTIANGARATLDDVRATLTGLGAAWRVNPAEARVANTLRTRATGVGRFTLSVPEAQPPGTVDAHARVRYEFERVEVAVEAPLTVEIVSAITVADVRVTPSPARPGQTVTVIATLRNAGRSAATGEARIGVPSGWEAPAAQPVTIPAGGELDVTATVVVPRNADQSIQDVTVTVTVTGGGGAVLAGGSAALRVEIGPLPANPYDRVDLGNSASEQVHGLTAAASSGTNTEAGLTRRYAGHLTPFSWFEFDVSVVKDSAFVLRVVETYDRAQTKRYKVYVDGQEVLLRTFSRGSGGTETYEFVVPAARATDDRVRIRFENQDDPAFYDPSIADVWTLPLG</sequence>
<protein>
    <recommendedName>
        <fullName evidence="2">alpha-L-rhamnosidase</fullName>
        <ecNumber evidence="2">3.2.1.40</ecNumber>
    </recommendedName>
</protein>
<dbReference type="PANTHER" id="PTHR33307">
    <property type="entry name" value="ALPHA-RHAMNOSIDASE (EUROFUNG)"/>
    <property type="match status" value="1"/>
</dbReference>
<keyword evidence="3 10" id="KW-0378">Hydrolase</keyword>
<feature type="domain" description="Alpha-L-rhamnosidase concanavalin-like" evidence="5">
    <location>
        <begin position="519"/>
        <end position="619"/>
    </location>
</feature>
<dbReference type="InterPro" id="IPR013783">
    <property type="entry name" value="Ig-like_fold"/>
</dbReference>
<comment type="caution">
    <text evidence="10">The sequence shown here is derived from an EMBL/GenBank/DDBJ whole genome shotgun (WGS) entry which is preliminary data.</text>
</comment>
<organism evidence="10 11">
    <name type="scientific">Solirubrobacter ginsenosidimutans</name>
    <dbReference type="NCBI Taxonomy" id="490573"/>
    <lineage>
        <taxon>Bacteria</taxon>
        <taxon>Bacillati</taxon>
        <taxon>Actinomycetota</taxon>
        <taxon>Thermoleophilia</taxon>
        <taxon>Solirubrobacterales</taxon>
        <taxon>Solirubrobacteraceae</taxon>
        <taxon>Solirubrobacter</taxon>
    </lineage>
</organism>
<dbReference type="InterPro" id="IPR035396">
    <property type="entry name" value="Bac_rhamnosid6H"/>
</dbReference>
<dbReference type="GO" id="GO:0030596">
    <property type="term" value="F:alpha-L-rhamnosidase activity"/>
    <property type="evidence" value="ECO:0007669"/>
    <property type="project" value="UniProtKB-EC"/>
</dbReference>
<dbReference type="Proteomes" id="UP001149140">
    <property type="component" value="Unassembled WGS sequence"/>
</dbReference>